<evidence type="ECO:0000256" key="2">
    <source>
        <dbReference type="ARBA" id="ARBA00022475"/>
    </source>
</evidence>
<dbReference type="InterPro" id="IPR004090">
    <property type="entry name" value="Chemotax_Me-accpt_rcpt"/>
</dbReference>
<feature type="domain" description="HAMP" evidence="9">
    <location>
        <begin position="205"/>
        <end position="257"/>
    </location>
</feature>
<dbReference type="Gene3D" id="6.10.340.10">
    <property type="match status" value="1"/>
</dbReference>
<accession>A0ABS4NVW1</accession>
<dbReference type="Proteomes" id="UP000773462">
    <property type="component" value="Unassembled WGS sequence"/>
</dbReference>
<dbReference type="RefSeq" id="WP_036727606.1">
    <property type="nucleotide sequence ID" value="NZ_JAGGLV010000015.1"/>
</dbReference>
<dbReference type="PROSITE" id="PS50885">
    <property type="entry name" value="HAMP"/>
    <property type="match status" value="1"/>
</dbReference>
<evidence type="ECO:0000256" key="7">
    <source>
        <dbReference type="SAM" id="Phobius"/>
    </source>
</evidence>
<dbReference type="SUPFAM" id="SSF58104">
    <property type="entry name" value="Methyl-accepting chemotaxis protein (MCP) signaling domain"/>
    <property type="match status" value="1"/>
</dbReference>
<dbReference type="PROSITE" id="PS50111">
    <property type="entry name" value="CHEMOTAXIS_TRANSDUC_2"/>
    <property type="match status" value="1"/>
</dbReference>
<dbReference type="Gene3D" id="1.10.287.950">
    <property type="entry name" value="Methyl-accepting chemotaxis protein"/>
    <property type="match status" value="1"/>
</dbReference>
<organism evidence="10 11">
    <name type="scientific">Paenibacillus silagei</name>
    <dbReference type="NCBI Taxonomy" id="1670801"/>
    <lineage>
        <taxon>Bacteria</taxon>
        <taxon>Bacillati</taxon>
        <taxon>Bacillota</taxon>
        <taxon>Bacilli</taxon>
        <taxon>Bacillales</taxon>
        <taxon>Paenibacillaceae</taxon>
        <taxon>Paenibacillus</taxon>
    </lineage>
</organism>
<reference evidence="10 11" key="1">
    <citation type="submission" date="2021-03" db="EMBL/GenBank/DDBJ databases">
        <title>Genomic Encyclopedia of Type Strains, Phase IV (KMG-IV): sequencing the most valuable type-strain genomes for metagenomic binning, comparative biology and taxonomic classification.</title>
        <authorList>
            <person name="Goeker M."/>
        </authorList>
    </citation>
    <scope>NUCLEOTIDE SEQUENCE [LARGE SCALE GENOMIC DNA]</scope>
    <source>
        <strain evidence="10 11">DSM 101953</strain>
    </source>
</reference>
<evidence type="ECO:0000256" key="6">
    <source>
        <dbReference type="PROSITE-ProRule" id="PRU00284"/>
    </source>
</evidence>
<name>A0ABS4NVW1_9BACL</name>
<comment type="similarity">
    <text evidence="5">Belongs to the methyl-accepting chemotaxis (MCP) protein family.</text>
</comment>
<dbReference type="SMART" id="SM00304">
    <property type="entry name" value="HAMP"/>
    <property type="match status" value="1"/>
</dbReference>
<keyword evidence="2" id="KW-1003">Cell membrane</keyword>
<dbReference type="PANTHER" id="PTHR32089">
    <property type="entry name" value="METHYL-ACCEPTING CHEMOTAXIS PROTEIN MCPB"/>
    <property type="match status" value="1"/>
</dbReference>
<dbReference type="PRINTS" id="PR00260">
    <property type="entry name" value="CHEMTRNSDUCR"/>
</dbReference>
<proteinExistence type="inferred from homology"/>
<evidence type="ECO:0000256" key="1">
    <source>
        <dbReference type="ARBA" id="ARBA00004236"/>
    </source>
</evidence>
<keyword evidence="7" id="KW-0812">Transmembrane</keyword>
<protein>
    <submittedName>
        <fullName evidence="10">Methyl-accepting chemotaxis protein</fullName>
    </submittedName>
</protein>
<feature type="transmembrane region" description="Helical" evidence="7">
    <location>
        <begin position="181"/>
        <end position="203"/>
    </location>
</feature>
<dbReference type="Pfam" id="PF00672">
    <property type="entry name" value="HAMP"/>
    <property type="match status" value="1"/>
</dbReference>
<evidence type="ECO:0000259" key="9">
    <source>
        <dbReference type="PROSITE" id="PS50885"/>
    </source>
</evidence>
<keyword evidence="4 6" id="KW-0807">Transducer</keyword>
<dbReference type="CDD" id="cd06225">
    <property type="entry name" value="HAMP"/>
    <property type="match status" value="1"/>
</dbReference>
<sequence>MFGFKKSISRKFTLLLFVVLLLTSLTLSISFYIISIGTINSYVIPQIDKSLSAAAQDAYKNLNATSAQQTLNKNEQARTNVEFYLEDKRKKLDVDTLFLINLKDGQATVLTADHGAKLQPDEALEVSPAMEQASKGKTGLSEIYSDSHGIHKSAYVGVPGTTMIVAASADMNFVQDKMSSILWTSAGITLLALVVGVTAAGFMSRRITRPISKLAAYSNKLAGGDFTEALTLKGTDEVGQLSESFRIMSERLKEMIGHVLDTSGTVVADSNDLKTRVQILNEMAEHSAASVEEIGKGSTMIASSAMDNSRAMDEINMGIQHIASAAGEVTEQISEASTEAQSGNDIAQSAVEQMRQVEQASEQSLEQFRLMNERSLMIGEVVQGITEITKQIQMLSLNASIEAARAGEHGRGFAVVAGEVRKLSEQSKESNEQIREFLLSLQEDMNQSVSEMNHVNAEVASGVNKVVEAGNAFNHLLILIQSINHSIQSVSAATQQISAGTEEVSASVEETAQITAKSQQNADTLADNSARQHEELEGHALTVEHLYQQAVKLQKAAQQFKI</sequence>
<comment type="caution">
    <text evidence="10">The sequence shown here is derived from an EMBL/GenBank/DDBJ whole genome shotgun (WGS) entry which is preliminary data.</text>
</comment>
<evidence type="ECO:0000256" key="3">
    <source>
        <dbReference type="ARBA" id="ARBA00023136"/>
    </source>
</evidence>
<evidence type="ECO:0000259" key="8">
    <source>
        <dbReference type="PROSITE" id="PS50111"/>
    </source>
</evidence>
<dbReference type="SMART" id="SM00283">
    <property type="entry name" value="MA"/>
    <property type="match status" value="1"/>
</dbReference>
<dbReference type="PANTHER" id="PTHR32089:SF112">
    <property type="entry name" value="LYSOZYME-LIKE PROTEIN-RELATED"/>
    <property type="match status" value="1"/>
</dbReference>
<keyword evidence="7" id="KW-1133">Transmembrane helix</keyword>
<evidence type="ECO:0000256" key="4">
    <source>
        <dbReference type="ARBA" id="ARBA00023224"/>
    </source>
</evidence>
<gene>
    <name evidence="10" type="ORF">J2Z70_004359</name>
</gene>
<evidence type="ECO:0000313" key="10">
    <source>
        <dbReference type="EMBL" id="MBP2114198.1"/>
    </source>
</evidence>
<keyword evidence="11" id="KW-1185">Reference proteome</keyword>
<keyword evidence="3 7" id="KW-0472">Membrane</keyword>
<dbReference type="InterPro" id="IPR004089">
    <property type="entry name" value="MCPsignal_dom"/>
</dbReference>
<comment type="subcellular location">
    <subcellularLocation>
        <location evidence="1">Cell membrane</location>
    </subcellularLocation>
</comment>
<evidence type="ECO:0000313" key="11">
    <source>
        <dbReference type="Proteomes" id="UP000773462"/>
    </source>
</evidence>
<dbReference type="EMBL" id="JAGGLV010000015">
    <property type="protein sequence ID" value="MBP2114198.1"/>
    <property type="molecule type" value="Genomic_DNA"/>
</dbReference>
<dbReference type="Pfam" id="PF00015">
    <property type="entry name" value="MCPsignal"/>
    <property type="match status" value="1"/>
</dbReference>
<feature type="domain" description="Methyl-accepting transducer" evidence="8">
    <location>
        <begin position="276"/>
        <end position="512"/>
    </location>
</feature>
<dbReference type="CDD" id="cd11386">
    <property type="entry name" value="MCP_signal"/>
    <property type="match status" value="1"/>
</dbReference>
<evidence type="ECO:0000256" key="5">
    <source>
        <dbReference type="ARBA" id="ARBA00029447"/>
    </source>
</evidence>
<dbReference type="InterPro" id="IPR003660">
    <property type="entry name" value="HAMP_dom"/>
</dbReference>